<dbReference type="PANTHER" id="PTHR10465:SF0">
    <property type="entry name" value="SARCALUMENIN"/>
    <property type="match status" value="1"/>
</dbReference>
<reference evidence="8" key="4">
    <citation type="submission" date="2020-10" db="EMBL/GenBank/DDBJ databases">
        <authorList>
            <person name="Bassil N.M."/>
            <person name="Lloyd J.R."/>
        </authorList>
    </citation>
    <scope>NUCLEOTIDE SEQUENCE</scope>
    <source>
        <strain evidence="8">NB2006</strain>
    </source>
</reference>
<reference evidence="8 9" key="2">
    <citation type="journal article" date="2017" name="Genome Announc.">
        <title>Draft Genome Sequences of Four Alkaliphilic Bacteria Belonging to the Anaerobacillus Genus.</title>
        <authorList>
            <person name="Bassil N.M."/>
            <person name="Lloyd J.R."/>
        </authorList>
    </citation>
    <scope>NUCLEOTIDE SEQUENCE [LARGE SCALE GENOMIC DNA]</scope>
    <source>
        <strain evidence="8 9">NB2006</strain>
    </source>
</reference>
<evidence type="ECO:0000256" key="3">
    <source>
        <dbReference type="ARBA" id="ARBA00022801"/>
    </source>
</evidence>
<dbReference type="GO" id="GO:0016020">
    <property type="term" value="C:membrane"/>
    <property type="evidence" value="ECO:0007669"/>
    <property type="project" value="UniProtKB-SubCell"/>
</dbReference>
<accession>A0A1S2L6B4</accession>
<dbReference type="RefSeq" id="WP_071318794.1">
    <property type="nucleotide sequence ID" value="NZ_CP063356.2"/>
</dbReference>
<dbReference type="GO" id="GO:0005525">
    <property type="term" value="F:GTP binding"/>
    <property type="evidence" value="ECO:0007669"/>
    <property type="project" value="UniProtKB-KW"/>
</dbReference>
<keyword evidence="5" id="KW-0472">Membrane</keyword>
<feature type="domain" description="Dynamin N-terminal" evidence="6">
    <location>
        <begin position="621"/>
        <end position="843"/>
    </location>
</feature>
<dbReference type="PANTHER" id="PTHR10465">
    <property type="entry name" value="TRANSMEMBRANE GTPASE FZO1"/>
    <property type="match status" value="1"/>
</dbReference>
<evidence type="ECO:0000313" key="8">
    <source>
        <dbReference type="EMBL" id="QOY34861.1"/>
    </source>
</evidence>
<comment type="subcellular location">
    <subcellularLocation>
        <location evidence="1">Membrane</location>
    </subcellularLocation>
</comment>
<evidence type="ECO:0000313" key="9">
    <source>
        <dbReference type="Proteomes" id="UP000180175"/>
    </source>
</evidence>
<evidence type="ECO:0000256" key="4">
    <source>
        <dbReference type="ARBA" id="ARBA00023134"/>
    </source>
</evidence>
<dbReference type="Pfam" id="PF00350">
    <property type="entry name" value="Dynamin_N"/>
    <property type="match status" value="2"/>
</dbReference>
<organism evidence="7 9">
    <name type="scientific">Anaerobacillus isosaccharinicus</name>
    <dbReference type="NCBI Taxonomy" id="1532552"/>
    <lineage>
        <taxon>Bacteria</taxon>
        <taxon>Bacillati</taxon>
        <taxon>Bacillota</taxon>
        <taxon>Bacilli</taxon>
        <taxon>Bacillales</taxon>
        <taxon>Bacillaceae</taxon>
        <taxon>Anaerobacillus</taxon>
    </lineage>
</organism>
<evidence type="ECO:0000313" key="7">
    <source>
        <dbReference type="EMBL" id="OIJ07513.1"/>
    </source>
</evidence>
<gene>
    <name evidence="8" type="ORF">AWH56_019375</name>
    <name evidence="7" type="ORF">AWH56_20350</name>
</gene>
<keyword evidence="3" id="KW-0378">Hydrolase</keyword>
<feature type="domain" description="Dynamin N-terminal" evidence="6">
    <location>
        <begin position="38"/>
        <end position="192"/>
    </location>
</feature>
<dbReference type="AlphaFoldDB" id="A0A1S2L6B4"/>
<dbReference type="Gene3D" id="3.40.50.300">
    <property type="entry name" value="P-loop containing nucleotide triphosphate hydrolases"/>
    <property type="match status" value="2"/>
</dbReference>
<dbReference type="CDD" id="cd09912">
    <property type="entry name" value="DLP_2"/>
    <property type="match status" value="1"/>
</dbReference>
<reference evidence="8 9" key="3">
    <citation type="journal article" date="2019" name="Int. J. Syst. Evol. Microbiol.">
        <title>Anaerobacillus isosaccharinicus sp. nov., an alkaliphilic bacterium which degrades isosaccharinic acid.</title>
        <authorList>
            <person name="Bassil N.M."/>
            <person name="Lloyd J.R."/>
        </authorList>
    </citation>
    <scope>NUCLEOTIDE SEQUENCE [LARGE SCALE GENOMIC DNA]</scope>
    <source>
        <strain evidence="8 9">NB2006</strain>
    </source>
</reference>
<dbReference type="SUPFAM" id="SSF52540">
    <property type="entry name" value="P-loop containing nucleoside triphosphate hydrolases"/>
    <property type="match status" value="2"/>
</dbReference>
<sequence length="1194" mass="137893">MIKEKQQSTVQGIIPFTTEEQQRLEMLRDKKSAGIFEVAFCGHFSAGKSTILNTLLGAEVLPTSPIPTSANIIEIKNGEQGLTVHSKKEAPKVWHGEIPWNKVREWGMNGGDISKMTITAPLQFLGDHSCILDTPGVDSTDESHEAVTVEQLYTTDAILYVMDYNHVQSETNLYFLKQLSLEKKLIYIVINQVDKHNEAEIPFSMFKKSVEDVFRSWEIKYMGMYFTSMKNQNHPLNQFSLLESELKGLLFQSKKLTEGSQLRLEHGFYHAVESRLQEEKQEAILEVISKMKEKGYDLDQLAEEQQLTQQLLSLNKYDEELWGQFDSELGKLFKNVTLFPATTTDKARDWIDSLQPGFRVGLLFTKKKTEEEQERRLEKLLIELQEKVKSQLLFHVQSFFQKVDRTKLSNIEAFEEGYSNLPFQITKEFLKKRVLTEHSNREYVFTFTGEITSEIVKELKNRAKSLVQIQISGLEQFVQREIEQLQQQLAKFKEIQNYSQKMDEIKTRYLIFIESVQEKLKQFPADRHFNEQIVKAMQGEYPKEQGSTFTNIVFENESVIEADALLEHQVSPISFSEEDTTRWLANVKKALLNHQKTTVLAGERNHLLERIERYEKQTFIISLFGAFSAGKSSFANALLGDNVLPVSPNPTTATVSTIQKATTQFPHGTVVVTLKSRQSLDKEIVAVAKELDAKLTLDNIEAWKPNMKEYVSSWQKTYAEYLLTIKNSLGESEWKLGTDLIVTLDDLQGLVADESKACLIEEVHIYYDAPITKKGIVLVDTPGVNSIHGRHTNVAFQQMRSSDAIFYLTYYNHAFSKADQYFLQQMAKVNESFQHDKLYFVINAADLAGSLGELNGVRKHVHDQLVRNGIATPRLYHLSSKEGLISKKQSSNIETSFSKFERAFYDYTVLELKQLSLNMITTELRQFINKANDSIAFMKEETATKVKKHEELKLIVEALVQKVEEAVFTYALRDVTHEFEQLVLYLRERMRFVLNDYFISAINVSVITGNSKKELQEQLVAQIKEWRGLGEYFLKQEFEATVIRMEEAIKERAKKWMIDEGVLIQKQLPFLYVDHEVEIEPLDVVLHDLHITIETNNYLPFIKSKKDFFEHGMVKNLKEVLVADGTEKASIVIDKSTQRYKQAFEDHFLLLENTLKDRLKDAIHHELSRFEALFDQKEQASLQEEYENLRKYLL</sequence>
<dbReference type="EMBL" id="LQXD01000170">
    <property type="protein sequence ID" value="OIJ07513.1"/>
    <property type="molecule type" value="Genomic_DNA"/>
</dbReference>
<proteinExistence type="predicted"/>
<keyword evidence="9" id="KW-1185">Reference proteome</keyword>
<dbReference type="Proteomes" id="UP000180175">
    <property type="component" value="Chromosome"/>
</dbReference>
<name>A0A1S2L6B4_9BACI</name>
<evidence type="ECO:0000256" key="2">
    <source>
        <dbReference type="ARBA" id="ARBA00022741"/>
    </source>
</evidence>
<keyword evidence="2" id="KW-0547">Nucleotide-binding</keyword>
<dbReference type="EMBL" id="CP063356">
    <property type="protein sequence ID" value="QOY34861.1"/>
    <property type="molecule type" value="Genomic_DNA"/>
</dbReference>
<evidence type="ECO:0000259" key="6">
    <source>
        <dbReference type="Pfam" id="PF00350"/>
    </source>
</evidence>
<dbReference type="GO" id="GO:0003924">
    <property type="term" value="F:GTPase activity"/>
    <property type="evidence" value="ECO:0007669"/>
    <property type="project" value="InterPro"/>
</dbReference>
<dbReference type="OrthoDB" id="5477114at2"/>
<dbReference type="InterPro" id="IPR027417">
    <property type="entry name" value="P-loop_NTPase"/>
</dbReference>
<dbReference type="KEGG" id="aia:AWH56_019375"/>
<reference evidence="7 9" key="1">
    <citation type="submission" date="2016-10" db="EMBL/GenBank/DDBJ databases">
        <title>Draft genome sequences of four alkaliphilic bacteria belonging to the Anaerobacillus genus.</title>
        <authorList>
            <person name="Bassil N.M."/>
            <person name="Lloyd J.R."/>
        </authorList>
    </citation>
    <scope>NUCLEOTIDE SEQUENCE [LARGE SCALE GENOMIC DNA]</scope>
    <source>
        <strain evidence="7 9">NB2006</strain>
    </source>
</reference>
<dbReference type="InterPro" id="IPR027094">
    <property type="entry name" value="Mitofusin_fam"/>
</dbReference>
<evidence type="ECO:0000256" key="1">
    <source>
        <dbReference type="ARBA" id="ARBA00004370"/>
    </source>
</evidence>
<keyword evidence="4" id="KW-0342">GTP-binding</keyword>
<protein>
    <submittedName>
        <fullName evidence="8">Dynamin family GTPase</fullName>
    </submittedName>
</protein>
<dbReference type="InterPro" id="IPR045063">
    <property type="entry name" value="Dynamin_N"/>
</dbReference>
<evidence type="ECO:0000256" key="5">
    <source>
        <dbReference type="ARBA" id="ARBA00023136"/>
    </source>
</evidence>